<name>A0ABW8Q0A4_9GAMM</name>
<dbReference type="RefSeq" id="WP_405340421.1">
    <property type="nucleotide sequence ID" value="NZ_JBANFI010000006.1"/>
</dbReference>
<accession>A0ABW8Q0A4</accession>
<proteinExistence type="predicted"/>
<reference evidence="1 2" key="1">
    <citation type="submission" date="2024-02" db="EMBL/GenBank/DDBJ databases">
        <title>Marinospirillum sp. MEB 164 isolated from Lonar lake sediment.</title>
        <authorList>
            <person name="Joshi A."/>
            <person name="Thite S."/>
        </authorList>
    </citation>
    <scope>NUCLEOTIDE SEQUENCE [LARGE SCALE GENOMIC DNA]</scope>
    <source>
        <strain evidence="1 2">MEB164</strain>
    </source>
</reference>
<protein>
    <submittedName>
        <fullName evidence="1">Uncharacterized protein</fullName>
    </submittedName>
</protein>
<sequence>MLPVSWLKPSARQTQLVALREKARRLGVKVSVLPLKIDDHTRLEGAAYRWMRQPDALPLLSFWRWMRVEVAREVGQFGAPWIEGWILQQGETKSLTSEQQAALAHWMTQLPAGVFAIEWGSHALAIWWDERPESDQLESWAEQVPELMALPPLAVPKPKVAQSRVW</sequence>
<dbReference type="Proteomes" id="UP001621714">
    <property type="component" value="Unassembled WGS sequence"/>
</dbReference>
<keyword evidence="2" id="KW-1185">Reference proteome</keyword>
<evidence type="ECO:0000313" key="2">
    <source>
        <dbReference type="Proteomes" id="UP001621714"/>
    </source>
</evidence>
<comment type="caution">
    <text evidence="1">The sequence shown here is derived from an EMBL/GenBank/DDBJ whole genome shotgun (WGS) entry which is preliminary data.</text>
</comment>
<organism evidence="1 2">
    <name type="scientific">Marinospirillum alkalitolerans</name>
    <dbReference type="NCBI Taxonomy" id="3123374"/>
    <lineage>
        <taxon>Bacteria</taxon>
        <taxon>Pseudomonadati</taxon>
        <taxon>Pseudomonadota</taxon>
        <taxon>Gammaproteobacteria</taxon>
        <taxon>Oceanospirillales</taxon>
        <taxon>Oceanospirillaceae</taxon>
        <taxon>Marinospirillum</taxon>
    </lineage>
</organism>
<evidence type="ECO:0000313" key="1">
    <source>
        <dbReference type="EMBL" id="MFK7161494.1"/>
    </source>
</evidence>
<gene>
    <name evidence="1" type="ORF">V6U78_10640</name>
</gene>
<dbReference type="EMBL" id="JBANFI010000006">
    <property type="protein sequence ID" value="MFK7161494.1"/>
    <property type="molecule type" value="Genomic_DNA"/>
</dbReference>